<dbReference type="InterPro" id="IPR036935">
    <property type="entry name" value="Ribosomal_bL9_N_sf"/>
</dbReference>
<accession>A0A6L5X6D6</accession>
<keyword evidence="12" id="KW-1185">Reference proteome</keyword>
<keyword evidence="4 7" id="KW-0689">Ribosomal protein</keyword>
<dbReference type="EMBL" id="VULZ01000007">
    <property type="protein sequence ID" value="MSS14963.1"/>
    <property type="molecule type" value="Genomic_DNA"/>
</dbReference>
<dbReference type="GO" id="GO:0005840">
    <property type="term" value="C:ribosome"/>
    <property type="evidence" value="ECO:0007669"/>
    <property type="project" value="UniProtKB-KW"/>
</dbReference>
<feature type="domain" description="Large ribosomal subunit protein bL9 C-terminal" evidence="10">
    <location>
        <begin position="63"/>
        <end position="147"/>
    </location>
</feature>
<dbReference type="GO" id="GO:0003735">
    <property type="term" value="F:structural constituent of ribosome"/>
    <property type="evidence" value="ECO:0007669"/>
    <property type="project" value="InterPro"/>
</dbReference>
<sequence length="148" mass="16126">MKIILLEDVKKVGKKGEIVEVSDAYARNVLIRKNQGVEATSANLNTLKLKKANDEKVAAENLAEAEALKKEIEEKAVLLKVKTGEGGKLFGSISNGQIADAMKEQLGIEIDRRKIVIDAPIKNTGEMAVDVKLHPQVKAELKVKVEAL</sequence>
<dbReference type="InterPro" id="IPR020070">
    <property type="entry name" value="Ribosomal_bL9_N"/>
</dbReference>
<name>A0A6L5X6D6_9FIRM</name>
<evidence type="ECO:0000256" key="2">
    <source>
        <dbReference type="ARBA" id="ARBA00022730"/>
    </source>
</evidence>
<keyword evidence="8" id="KW-0175">Coiled coil</keyword>
<dbReference type="PANTHER" id="PTHR21368">
    <property type="entry name" value="50S RIBOSOMAL PROTEIN L9"/>
    <property type="match status" value="1"/>
</dbReference>
<dbReference type="InterPro" id="IPR020069">
    <property type="entry name" value="Ribosomal_bL9_C"/>
</dbReference>
<dbReference type="Gene3D" id="3.10.430.100">
    <property type="entry name" value="Ribosomal protein L9, C-terminal domain"/>
    <property type="match status" value="1"/>
</dbReference>
<evidence type="ECO:0000256" key="3">
    <source>
        <dbReference type="ARBA" id="ARBA00022884"/>
    </source>
</evidence>
<keyword evidence="5 7" id="KW-0687">Ribonucleoprotein</keyword>
<comment type="caution">
    <text evidence="11">The sequence shown here is derived from an EMBL/GenBank/DDBJ whole genome shotgun (WGS) entry which is preliminary data.</text>
</comment>
<dbReference type="GO" id="GO:0006412">
    <property type="term" value="P:translation"/>
    <property type="evidence" value="ECO:0007669"/>
    <property type="project" value="UniProtKB-UniRule"/>
</dbReference>
<dbReference type="GO" id="GO:0019843">
    <property type="term" value="F:rRNA binding"/>
    <property type="evidence" value="ECO:0007669"/>
    <property type="project" value="UniProtKB-UniRule"/>
</dbReference>
<dbReference type="Pfam" id="PF03948">
    <property type="entry name" value="Ribosomal_L9_C"/>
    <property type="match status" value="1"/>
</dbReference>
<dbReference type="AlphaFoldDB" id="A0A6L5X6D6"/>
<dbReference type="Gene3D" id="3.40.5.10">
    <property type="entry name" value="Ribosomal protein L9, N-terminal domain"/>
    <property type="match status" value="1"/>
</dbReference>
<keyword evidence="2 7" id="KW-0699">rRNA-binding</keyword>
<dbReference type="RefSeq" id="WP_154525327.1">
    <property type="nucleotide sequence ID" value="NZ_JAQYJL010000004.1"/>
</dbReference>
<dbReference type="InterPro" id="IPR020594">
    <property type="entry name" value="Ribosomal_bL9_bac/chp"/>
</dbReference>
<dbReference type="SUPFAM" id="SSF55658">
    <property type="entry name" value="L9 N-domain-like"/>
    <property type="match status" value="1"/>
</dbReference>
<reference evidence="11 12" key="1">
    <citation type="submission" date="2019-08" db="EMBL/GenBank/DDBJ databases">
        <title>In-depth cultivation of the pig gut microbiome towards novel bacterial diversity and tailored functional studies.</title>
        <authorList>
            <person name="Wylensek D."/>
            <person name="Hitch T.C.A."/>
            <person name="Clavel T."/>
        </authorList>
    </citation>
    <scope>NUCLEOTIDE SEQUENCE [LARGE SCALE GENOMIC DNA]</scope>
    <source>
        <strain evidence="11 12">Oil+RF-744-WCA-WT-11</strain>
    </source>
</reference>
<evidence type="ECO:0000256" key="1">
    <source>
        <dbReference type="ARBA" id="ARBA00010605"/>
    </source>
</evidence>
<evidence type="ECO:0000256" key="8">
    <source>
        <dbReference type="SAM" id="Coils"/>
    </source>
</evidence>
<dbReference type="NCBIfam" id="TIGR00158">
    <property type="entry name" value="L9"/>
    <property type="match status" value="1"/>
</dbReference>
<evidence type="ECO:0000313" key="11">
    <source>
        <dbReference type="EMBL" id="MSS14963.1"/>
    </source>
</evidence>
<feature type="coiled-coil region" evidence="8">
    <location>
        <begin position="49"/>
        <end position="82"/>
    </location>
</feature>
<evidence type="ECO:0000256" key="5">
    <source>
        <dbReference type="ARBA" id="ARBA00023274"/>
    </source>
</evidence>
<dbReference type="Proteomes" id="UP000481852">
    <property type="component" value="Unassembled WGS sequence"/>
</dbReference>
<dbReference type="SUPFAM" id="SSF55653">
    <property type="entry name" value="Ribosomal protein L9 C-domain"/>
    <property type="match status" value="1"/>
</dbReference>
<evidence type="ECO:0000256" key="6">
    <source>
        <dbReference type="ARBA" id="ARBA00035292"/>
    </source>
</evidence>
<proteinExistence type="inferred from homology"/>
<dbReference type="InterPro" id="IPR009027">
    <property type="entry name" value="Ribosomal_bL9/RNase_H1_N"/>
</dbReference>
<keyword evidence="3 7" id="KW-0694">RNA-binding</keyword>
<comment type="similarity">
    <text evidence="1 7">Belongs to the bacterial ribosomal protein bL9 family.</text>
</comment>
<dbReference type="Pfam" id="PF01281">
    <property type="entry name" value="Ribosomal_L9_N"/>
    <property type="match status" value="1"/>
</dbReference>
<comment type="function">
    <text evidence="7">Binds to the 23S rRNA.</text>
</comment>
<dbReference type="InterPro" id="IPR036791">
    <property type="entry name" value="Ribosomal_bL9_C_sf"/>
</dbReference>
<feature type="domain" description="Ribosomal protein L9" evidence="9">
    <location>
        <begin position="1"/>
        <end position="46"/>
    </location>
</feature>
<evidence type="ECO:0000256" key="7">
    <source>
        <dbReference type="HAMAP-Rule" id="MF_00503"/>
    </source>
</evidence>
<dbReference type="InterPro" id="IPR000244">
    <property type="entry name" value="Ribosomal_bL9"/>
</dbReference>
<dbReference type="GO" id="GO:1990904">
    <property type="term" value="C:ribonucleoprotein complex"/>
    <property type="evidence" value="ECO:0007669"/>
    <property type="project" value="UniProtKB-KW"/>
</dbReference>
<evidence type="ECO:0000313" key="12">
    <source>
        <dbReference type="Proteomes" id="UP000481852"/>
    </source>
</evidence>
<protein>
    <recommendedName>
        <fullName evidence="6 7">Large ribosomal subunit protein bL9</fullName>
    </recommendedName>
</protein>
<dbReference type="HAMAP" id="MF_00503">
    <property type="entry name" value="Ribosomal_bL9"/>
    <property type="match status" value="1"/>
</dbReference>
<evidence type="ECO:0000259" key="10">
    <source>
        <dbReference type="Pfam" id="PF03948"/>
    </source>
</evidence>
<organism evidence="11 12">
    <name type="scientific">Porcincola intestinalis</name>
    <dbReference type="NCBI Taxonomy" id="2606632"/>
    <lineage>
        <taxon>Bacteria</taxon>
        <taxon>Bacillati</taxon>
        <taxon>Bacillota</taxon>
        <taxon>Clostridia</taxon>
        <taxon>Lachnospirales</taxon>
        <taxon>Lachnospiraceae</taxon>
        <taxon>Porcincola</taxon>
    </lineage>
</organism>
<gene>
    <name evidence="7" type="primary">rplI</name>
    <name evidence="11" type="ORF">FYJ35_07885</name>
</gene>
<evidence type="ECO:0000259" key="9">
    <source>
        <dbReference type="Pfam" id="PF01281"/>
    </source>
</evidence>
<evidence type="ECO:0000256" key="4">
    <source>
        <dbReference type="ARBA" id="ARBA00022980"/>
    </source>
</evidence>